<dbReference type="EMBL" id="OD003034">
    <property type="protein sequence ID" value="CAD7406865.1"/>
    <property type="molecule type" value="Genomic_DNA"/>
</dbReference>
<evidence type="ECO:0000313" key="2">
    <source>
        <dbReference type="EMBL" id="CAD7406865.1"/>
    </source>
</evidence>
<gene>
    <name evidence="2" type="ORF">TPSB3V08_LOCUS5617</name>
</gene>
<feature type="region of interest" description="Disordered" evidence="1">
    <location>
        <begin position="126"/>
        <end position="148"/>
    </location>
</feature>
<protein>
    <submittedName>
        <fullName evidence="2">Uncharacterized protein</fullName>
    </submittedName>
</protein>
<feature type="compositionally biased region" description="Basic and acidic residues" evidence="1">
    <location>
        <begin position="126"/>
        <end position="141"/>
    </location>
</feature>
<accession>A0A7R9D5C3</accession>
<proteinExistence type="predicted"/>
<evidence type="ECO:0000256" key="1">
    <source>
        <dbReference type="SAM" id="MobiDB-lite"/>
    </source>
</evidence>
<feature type="compositionally biased region" description="Basic and acidic residues" evidence="1">
    <location>
        <begin position="55"/>
        <end position="76"/>
    </location>
</feature>
<reference evidence="2" key="1">
    <citation type="submission" date="2020-11" db="EMBL/GenBank/DDBJ databases">
        <authorList>
            <person name="Tran Van P."/>
        </authorList>
    </citation>
    <scope>NUCLEOTIDE SEQUENCE</scope>
</reference>
<name>A0A7R9D5C3_TIMPO</name>
<organism evidence="2">
    <name type="scientific">Timema poppense</name>
    <name type="common">Walking stick</name>
    <dbReference type="NCBI Taxonomy" id="170557"/>
    <lineage>
        <taxon>Eukaryota</taxon>
        <taxon>Metazoa</taxon>
        <taxon>Ecdysozoa</taxon>
        <taxon>Arthropoda</taxon>
        <taxon>Hexapoda</taxon>
        <taxon>Insecta</taxon>
        <taxon>Pterygota</taxon>
        <taxon>Neoptera</taxon>
        <taxon>Polyneoptera</taxon>
        <taxon>Phasmatodea</taxon>
        <taxon>Timematodea</taxon>
        <taxon>Timematoidea</taxon>
        <taxon>Timematidae</taxon>
        <taxon>Timema</taxon>
    </lineage>
</organism>
<dbReference type="AlphaFoldDB" id="A0A7R9D5C3"/>
<feature type="region of interest" description="Disordered" evidence="1">
    <location>
        <begin position="42"/>
        <end position="76"/>
    </location>
</feature>
<sequence>MGPWVEYCLVAAVFFRVFCRWALPARRVYPIPWGHSRKGRSVLRVGGQSPGNTESRWEAKERPGNTKSRWEMKEQSRQRESRWEDVLYEHMLTPTLFPETSSLCLKCFFFPVLTRQSTRYERRYLEQNKDHPHDHNHKLQEQGRIGLR</sequence>